<evidence type="ECO:0000313" key="2">
    <source>
        <dbReference type="EMBL" id="AIC95460.1"/>
    </source>
</evidence>
<dbReference type="STRING" id="1246626.BleG1_2896"/>
<dbReference type="KEGG" id="ble:BleG1_2896"/>
<evidence type="ECO:0000313" key="3">
    <source>
        <dbReference type="Proteomes" id="UP000027142"/>
    </source>
</evidence>
<dbReference type="InterPro" id="IPR018389">
    <property type="entry name" value="DctP_fam"/>
</dbReference>
<dbReference type="HOGENOM" id="CLU_036176_4_0_9"/>
<protein>
    <submittedName>
        <fullName evidence="2">C4-dicarboxylate transport system substrate-binding protein subunit</fullName>
    </submittedName>
</protein>
<dbReference type="GO" id="GO:0030288">
    <property type="term" value="C:outer membrane-bounded periplasmic space"/>
    <property type="evidence" value="ECO:0007669"/>
    <property type="project" value="InterPro"/>
</dbReference>
<dbReference type="Proteomes" id="UP000027142">
    <property type="component" value="Chromosome"/>
</dbReference>
<keyword evidence="1" id="KW-0732">Signal</keyword>
<proteinExistence type="predicted"/>
<dbReference type="InterPro" id="IPR004682">
    <property type="entry name" value="TRAP_DctP"/>
</dbReference>
<accession>A0A060M0B3</accession>
<dbReference type="PANTHER" id="PTHR33376">
    <property type="match status" value="1"/>
</dbReference>
<dbReference type="SUPFAM" id="SSF53850">
    <property type="entry name" value="Periplasmic binding protein-like II"/>
    <property type="match status" value="1"/>
</dbReference>
<name>A0A060M0B3_9BACI</name>
<dbReference type="Gene3D" id="3.40.190.170">
    <property type="entry name" value="Bacterial extracellular solute-binding protein, family 7"/>
    <property type="match status" value="1"/>
</dbReference>
<dbReference type="InterPro" id="IPR038404">
    <property type="entry name" value="TRAP_DctP_sf"/>
</dbReference>
<dbReference type="PROSITE" id="PS51257">
    <property type="entry name" value="PROKAR_LIPOPROTEIN"/>
    <property type="match status" value="1"/>
</dbReference>
<dbReference type="PIRSF" id="PIRSF006470">
    <property type="entry name" value="DctB"/>
    <property type="match status" value="1"/>
</dbReference>
<dbReference type="RefSeq" id="WP_051667599.1">
    <property type="nucleotide sequence ID" value="NZ_CP003923.1"/>
</dbReference>
<dbReference type="NCBIfam" id="NF037995">
    <property type="entry name" value="TRAP_S1"/>
    <property type="match status" value="1"/>
</dbReference>
<dbReference type="GO" id="GO:0055085">
    <property type="term" value="P:transmembrane transport"/>
    <property type="evidence" value="ECO:0007669"/>
    <property type="project" value="InterPro"/>
</dbReference>
<dbReference type="NCBIfam" id="TIGR00787">
    <property type="entry name" value="dctP"/>
    <property type="match status" value="1"/>
</dbReference>
<dbReference type="Pfam" id="PF03480">
    <property type="entry name" value="DctP"/>
    <property type="match status" value="1"/>
</dbReference>
<reference evidence="2 3" key="1">
    <citation type="journal article" date="2014" name="Gene">
        <title>A comparative genomic analysis of the alkalitolerant soil bacterium Bacillus lehensis G1.</title>
        <authorList>
            <person name="Noor Y.M."/>
            <person name="Samsulrizal N.H."/>
            <person name="Jema'on N.A."/>
            <person name="Low K.O."/>
            <person name="Ramli A.N."/>
            <person name="Alias N.I."/>
            <person name="Damis S.I."/>
            <person name="Fuzi S.F."/>
            <person name="Isa M.N."/>
            <person name="Murad A.M."/>
            <person name="Raih M.F."/>
            <person name="Bakar F.D."/>
            <person name="Najimudin N."/>
            <person name="Mahadi N.M."/>
            <person name="Illias R.M."/>
        </authorList>
    </citation>
    <scope>NUCLEOTIDE SEQUENCE [LARGE SCALE GENOMIC DNA]</scope>
    <source>
        <strain evidence="2 3">G1</strain>
    </source>
</reference>
<dbReference type="EMBL" id="CP003923">
    <property type="protein sequence ID" value="AIC95460.1"/>
    <property type="molecule type" value="Genomic_DNA"/>
</dbReference>
<dbReference type="PANTHER" id="PTHR33376:SF2">
    <property type="entry name" value="DICARBOXYLATE-BINDING PERIPLASMIC PROTEIN"/>
    <property type="match status" value="1"/>
</dbReference>
<keyword evidence="3" id="KW-1185">Reference proteome</keyword>
<dbReference type="AlphaFoldDB" id="A0A060M0B3"/>
<dbReference type="GO" id="GO:0030246">
    <property type="term" value="F:carbohydrate binding"/>
    <property type="evidence" value="ECO:0007669"/>
    <property type="project" value="TreeGrafter"/>
</dbReference>
<dbReference type="PATRIC" id="fig|1246626.3.peg.2882"/>
<dbReference type="CDD" id="cd13671">
    <property type="entry name" value="PBP2_TRAP_SBP_like_3"/>
    <property type="match status" value="1"/>
</dbReference>
<gene>
    <name evidence="2" type="ORF">BleG1_2896</name>
</gene>
<dbReference type="eggNOG" id="COG1638">
    <property type="taxonomic scope" value="Bacteria"/>
</dbReference>
<dbReference type="OrthoDB" id="9776801at2"/>
<sequence>MKKILMIGCLLLTLAACEQGKGTSDEIQTADDVKVLKLGHDLGKDHPVHLALTKFADIVKERSGGKVVVDMFSNGVLGNEREMLEQIQGGGLDITKVSAASLESFAPQYSIFSLPYLFDDEAHYFQSMESEAVNDLFMSTKDKGFIGLTWFDSGSRNFYTADKPIMHPDDLKGLKIRVIDSRTQIEMLRALGGAATPMPYGEIYTALQSGVIDGAESNPTALTTGKHGEVAKAFSFDEHTRIPDVVVMGSHVWNDLTEEEQNLLKDAAEESTDYQKEIWAEAVEVAIEEAKNAGVEFYYPEKEPFREAASPLYEEYRKDKDLATLLDAFNDSR</sequence>
<evidence type="ECO:0000256" key="1">
    <source>
        <dbReference type="ARBA" id="ARBA00022729"/>
    </source>
</evidence>
<organism evidence="2 3">
    <name type="scientific">Shouchella lehensis G1</name>
    <dbReference type="NCBI Taxonomy" id="1246626"/>
    <lineage>
        <taxon>Bacteria</taxon>
        <taxon>Bacillati</taxon>
        <taxon>Bacillota</taxon>
        <taxon>Bacilli</taxon>
        <taxon>Bacillales</taxon>
        <taxon>Bacillaceae</taxon>
        <taxon>Shouchella</taxon>
    </lineage>
</organism>